<evidence type="ECO:0000313" key="2">
    <source>
        <dbReference type="EMBL" id="KAF2818273.1"/>
    </source>
</evidence>
<organism evidence="2 3">
    <name type="scientific">Ophiobolus disseminans</name>
    <dbReference type="NCBI Taxonomy" id="1469910"/>
    <lineage>
        <taxon>Eukaryota</taxon>
        <taxon>Fungi</taxon>
        <taxon>Dikarya</taxon>
        <taxon>Ascomycota</taxon>
        <taxon>Pezizomycotina</taxon>
        <taxon>Dothideomycetes</taxon>
        <taxon>Pleosporomycetidae</taxon>
        <taxon>Pleosporales</taxon>
        <taxon>Pleosporineae</taxon>
        <taxon>Phaeosphaeriaceae</taxon>
        <taxon>Ophiobolus</taxon>
    </lineage>
</organism>
<dbReference type="AlphaFoldDB" id="A0A6A6ZC39"/>
<name>A0A6A6ZC39_9PLEO</name>
<feature type="transmembrane region" description="Helical" evidence="1">
    <location>
        <begin position="161"/>
        <end position="186"/>
    </location>
</feature>
<feature type="transmembrane region" description="Helical" evidence="1">
    <location>
        <begin position="127"/>
        <end position="149"/>
    </location>
</feature>
<feature type="transmembrane region" description="Helical" evidence="1">
    <location>
        <begin position="206"/>
        <end position="227"/>
    </location>
</feature>
<accession>A0A6A6ZC39</accession>
<dbReference type="Proteomes" id="UP000799424">
    <property type="component" value="Unassembled WGS sequence"/>
</dbReference>
<keyword evidence="1" id="KW-0472">Membrane</keyword>
<feature type="non-terminal residue" evidence="2">
    <location>
        <position position="1"/>
    </location>
</feature>
<evidence type="ECO:0000256" key="1">
    <source>
        <dbReference type="SAM" id="Phobius"/>
    </source>
</evidence>
<protein>
    <submittedName>
        <fullName evidence="2">Uncharacterized protein</fullName>
    </submittedName>
</protein>
<reference evidence="2" key="1">
    <citation type="journal article" date="2020" name="Stud. Mycol.">
        <title>101 Dothideomycetes genomes: a test case for predicting lifestyles and emergence of pathogens.</title>
        <authorList>
            <person name="Haridas S."/>
            <person name="Albert R."/>
            <person name="Binder M."/>
            <person name="Bloem J."/>
            <person name="Labutti K."/>
            <person name="Salamov A."/>
            <person name="Andreopoulos B."/>
            <person name="Baker S."/>
            <person name="Barry K."/>
            <person name="Bills G."/>
            <person name="Bluhm B."/>
            <person name="Cannon C."/>
            <person name="Castanera R."/>
            <person name="Culley D."/>
            <person name="Daum C."/>
            <person name="Ezra D."/>
            <person name="Gonzalez J."/>
            <person name="Henrissat B."/>
            <person name="Kuo A."/>
            <person name="Liang C."/>
            <person name="Lipzen A."/>
            <person name="Lutzoni F."/>
            <person name="Magnuson J."/>
            <person name="Mondo S."/>
            <person name="Nolan M."/>
            <person name="Ohm R."/>
            <person name="Pangilinan J."/>
            <person name="Park H.-J."/>
            <person name="Ramirez L."/>
            <person name="Alfaro M."/>
            <person name="Sun H."/>
            <person name="Tritt A."/>
            <person name="Yoshinaga Y."/>
            <person name="Zwiers L.-H."/>
            <person name="Turgeon B."/>
            <person name="Goodwin S."/>
            <person name="Spatafora J."/>
            <person name="Crous P."/>
            <person name="Grigoriev I."/>
        </authorList>
    </citation>
    <scope>NUCLEOTIDE SEQUENCE</scope>
    <source>
        <strain evidence="2">CBS 113818</strain>
    </source>
</reference>
<evidence type="ECO:0000313" key="3">
    <source>
        <dbReference type="Proteomes" id="UP000799424"/>
    </source>
</evidence>
<keyword evidence="3" id="KW-1185">Reference proteome</keyword>
<proteinExistence type="predicted"/>
<gene>
    <name evidence="2" type="ORF">CC86DRAFT_434980</name>
</gene>
<keyword evidence="1" id="KW-1133">Transmembrane helix</keyword>
<keyword evidence="1" id="KW-0812">Transmembrane</keyword>
<dbReference type="EMBL" id="MU006255">
    <property type="protein sequence ID" value="KAF2818273.1"/>
    <property type="molecule type" value="Genomic_DNA"/>
</dbReference>
<dbReference type="OrthoDB" id="5180903at2759"/>
<sequence>LRGRGLLEDIQDGFSSALSAAATGVANAAGQAQGALSSAAASVEDLENSIPHTYSLGIRQFCVESKHATDCRDLPLNLSSLLPENIHKLPDVVEDALRERGDQLSSLMGPWNKLSSHTVPGILITEIVLMSLLTITSMCLELGALPWALRWLCQLGITLRVLATVVLGVILCTPLMVLASVLHEILRSAEKLPAWIVVDRGEVGRLSFGACACALILVLWTAVAAVLTSGGNEKIRATRPA</sequence>